<dbReference type="PROSITE" id="PS00237">
    <property type="entry name" value="G_PROTEIN_RECEP_F1_1"/>
    <property type="match status" value="1"/>
</dbReference>
<feature type="transmembrane region" description="Helical" evidence="9">
    <location>
        <begin position="229"/>
        <end position="251"/>
    </location>
</feature>
<dbReference type="PRINTS" id="PR00237">
    <property type="entry name" value="GPCRRHODOPSN"/>
</dbReference>
<proteinExistence type="inferred from homology"/>
<dbReference type="PANTHER" id="PTHR24243">
    <property type="entry name" value="G-PROTEIN COUPLED RECEPTOR"/>
    <property type="match status" value="1"/>
</dbReference>
<evidence type="ECO:0000256" key="10">
    <source>
        <dbReference type="SAM" id="SignalP"/>
    </source>
</evidence>
<evidence type="ECO:0000256" key="1">
    <source>
        <dbReference type="ARBA" id="ARBA00004141"/>
    </source>
</evidence>
<evidence type="ECO:0000313" key="13">
    <source>
        <dbReference type="Proteomes" id="UP001186944"/>
    </source>
</evidence>
<keyword evidence="5 9" id="KW-0472">Membrane</keyword>
<feature type="chain" id="PRO_5041712006" description="G-protein coupled receptors family 1 profile domain-containing protein" evidence="10">
    <location>
        <begin position="29"/>
        <end position="323"/>
    </location>
</feature>
<sequence length="323" mass="37660">MRTRMGLLFMNLSVTDILILLVCMPSAAVDLYAKEIWYFGEVLCKLVPFLENAVTLASVLTILAITIDRYYGICSPTLDNEWKRFKVAQKIIGIWTLACLSSAPMFFIVEYKDAEYYDGSNVKVCRQPINSQWKIGYIMTIFFVFFFVILLILLFLISRMAMFLLHQTNLFEGQNKERQINTLRSRRKVVVMLLLVVICFFVCLLPQRIVGIWFVFAEQEDILRLGLEGYLNLLTAIRMLMYLNSALNPVIYNSMSTKVRRVMTSFLNKRIRNRHKHLRYDSSNRYSNTTAAQSPSLSTRQGVHEPIHMMKIQYSQRKYTNAK</sequence>
<keyword evidence="4 8" id="KW-0297">G-protein coupled receptor</keyword>
<dbReference type="Pfam" id="PF00001">
    <property type="entry name" value="7tm_1"/>
    <property type="match status" value="1"/>
</dbReference>
<feature type="signal peptide" evidence="10">
    <location>
        <begin position="1"/>
        <end position="28"/>
    </location>
</feature>
<dbReference type="AlphaFoldDB" id="A0AA88XE68"/>
<evidence type="ECO:0000256" key="2">
    <source>
        <dbReference type="ARBA" id="ARBA00022692"/>
    </source>
</evidence>
<keyword evidence="10" id="KW-0732">Signal</keyword>
<feature type="transmembrane region" description="Helical" evidence="9">
    <location>
        <begin position="135"/>
        <end position="157"/>
    </location>
</feature>
<evidence type="ECO:0000313" key="12">
    <source>
        <dbReference type="EMBL" id="KAK3083555.1"/>
    </source>
</evidence>
<evidence type="ECO:0000256" key="5">
    <source>
        <dbReference type="ARBA" id="ARBA00023136"/>
    </source>
</evidence>
<dbReference type="Gene3D" id="1.20.1070.10">
    <property type="entry name" value="Rhodopsin 7-helix transmembrane proteins"/>
    <property type="match status" value="1"/>
</dbReference>
<dbReference type="GO" id="GO:0005886">
    <property type="term" value="C:plasma membrane"/>
    <property type="evidence" value="ECO:0007669"/>
    <property type="project" value="TreeGrafter"/>
</dbReference>
<dbReference type="GO" id="GO:0004930">
    <property type="term" value="F:G protein-coupled receptor activity"/>
    <property type="evidence" value="ECO:0007669"/>
    <property type="project" value="UniProtKB-KW"/>
</dbReference>
<evidence type="ECO:0000256" key="9">
    <source>
        <dbReference type="SAM" id="Phobius"/>
    </source>
</evidence>
<dbReference type="Proteomes" id="UP001186944">
    <property type="component" value="Unassembled WGS sequence"/>
</dbReference>
<keyword evidence="2 8" id="KW-0812">Transmembrane</keyword>
<organism evidence="12 13">
    <name type="scientific">Pinctada imbricata</name>
    <name type="common">Atlantic pearl-oyster</name>
    <name type="synonym">Pinctada martensii</name>
    <dbReference type="NCBI Taxonomy" id="66713"/>
    <lineage>
        <taxon>Eukaryota</taxon>
        <taxon>Metazoa</taxon>
        <taxon>Spiralia</taxon>
        <taxon>Lophotrochozoa</taxon>
        <taxon>Mollusca</taxon>
        <taxon>Bivalvia</taxon>
        <taxon>Autobranchia</taxon>
        <taxon>Pteriomorphia</taxon>
        <taxon>Pterioida</taxon>
        <taxon>Pterioidea</taxon>
        <taxon>Pteriidae</taxon>
        <taxon>Pinctada</taxon>
    </lineage>
</organism>
<evidence type="ECO:0000256" key="8">
    <source>
        <dbReference type="RuleBase" id="RU000688"/>
    </source>
</evidence>
<evidence type="ECO:0000256" key="7">
    <source>
        <dbReference type="ARBA" id="ARBA00023224"/>
    </source>
</evidence>
<keyword evidence="6 8" id="KW-0675">Receptor</keyword>
<protein>
    <recommendedName>
        <fullName evidence="11">G-protein coupled receptors family 1 profile domain-containing protein</fullName>
    </recommendedName>
</protein>
<comment type="similarity">
    <text evidence="8">Belongs to the G-protein coupled receptor 1 family.</text>
</comment>
<comment type="caution">
    <text evidence="12">The sequence shown here is derived from an EMBL/GenBank/DDBJ whole genome shotgun (WGS) entry which is preliminary data.</text>
</comment>
<comment type="subcellular location">
    <subcellularLocation>
        <location evidence="1">Membrane</location>
        <topology evidence="1">Multi-pass membrane protein</topology>
    </subcellularLocation>
</comment>
<dbReference type="InterPro" id="IPR000276">
    <property type="entry name" value="GPCR_Rhodpsn"/>
</dbReference>
<evidence type="ECO:0000256" key="3">
    <source>
        <dbReference type="ARBA" id="ARBA00022989"/>
    </source>
</evidence>
<feature type="domain" description="G-protein coupled receptors family 1 profile" evidence="11">
    <location>
        <begin position="1"/>
        <end position="252"/>
    </location>
</feature>
<feature type="transmembrane region" description="Helical" evidence="9">
    <location>
        <begin position="91"/>
        <end position="109"/>
    </location>
</feature>
<dbReference type="PANTHER" id="PTHR24243:SF233">
    <property type="entry name" value="THYROTROPIN-RELEASING HORMONE RECEPTOR"/>
    <property type="match status" value="1"/>
</dbReference>
<keyword evidence="13" id="KW-1185">Reference proteome</keyword>
<keyword evidence="7 8" id="KW-0807">Transducer</keyword>
<feature type="transmembrane region" description="Helical" evidence="9">
    <location>
        <begin position="52"/>
        <end position="71"/>
    </location>
</feature>
<keyword evidence="3 9" id="KW-1133">Transmembrane helix</keyword>
<evidence type="ECO:0000256" key="4">
    <source>
        <dbReference type="ARBA" id="ARBA00023040"/>
    </source>
</evidence>
<dbReference type="EMBL" id="VSWD01000014">
    <property type="protein sequence ID" value="KAK3083555.1"/>
    <property type="molecule type" value="Genomic_DNA"/>
</dbReference>
<name>A0AA88XE68_PINIB</name>
<reference evidence="12" key="1">
    <citation type="submission" date="2019-08" db="EMBL/GenBank/DDBJ databases">
        <title>The improved chromosome-level genome for the pearl oyster Pinctada fucata martensii using PacBio sequencing and Hi-C.</title>
        <authorList>
            <person name="Zheng Z."/>
        </authorList>
    </citation>
    <scope>NUCLEOTIDE SEQUENCE</scope>
    <source>
        <strain evidence="12">ZZ-2019</strain>
        <tissue evidence="12">Adductor muscle</tissue>
    </source>
</reference>
<evidence type="ECO:0000259" key="11">
    <source>
        <dbReference type="PROSITE" id="PS50262"/>
    </source>
</evidence>
<accession>A0AA88XE68</accession>
<gene>
    <name evidence="12" type="ORF">FSP39_025352</name>
</gene>
<evidence type="ECO:0000256" key="6">
    <source>
        <dbReference type="ARBA" id="ARBA00023170"/>
    </source>
</evidence>
<feature type="transmembrane region" description="Helical" evidence="9">
    <location>
        <begin position="189"/>
        <end position="217"/>
    </location>
</feature>
<dbReference type="InterPro" id="IPR017452">
    <property type="entry name" value="GPCR_Rhodpsn_7TM"/>
</dbReference>
<dbReference type="SUPFAM" id="SSF81321">
    <property type="entry name" value="Family A G protein-coupled receptor-like"/>
    <property type="match status" value="1"/>
</dbReference>
<dbReference type="PROSITE" id="PS50262">
    <property type="entry name" value="G_PROTEIN_RECEP_F1_2"/>
    <property type="match status" value="1"/>
</dbReference>